<evidence type="ECO:0000256" key="3">
    <source>
        <dbReference type="ARBA" id="ARBA00007614"/>
    </source>
</evidence>
<dbReference type="Gene3D" id="3.40.1160.10">
    <property type="entry name" value="Acetylglutamate kinase-like"/>
    <property type="match status" value="1"/>
</dbReference>
<organism evidence="13 14">
    <name type="scientific">Candidatus Bandiella euplotis</name>
    <dbReference type="NCBI Taxonomy" id="1664265"/>
    <lineage>
        <taxon>Bacteria</taxon>
        <taxon>Pseudomonadati</taxon>
        <taxon>Pseudomonadota</taxon>
        <taxon>Alphaproteobacteria</taxon>
        <taxon>Rickettsiales</taxon>
        <taxon>Candidatus Midichloriaceae</taxon>
        <taxon>Candidatus Bandiella</taxon>
    </lineage>
</organism>
<evidence type="ECO:0000256" key="7">
    <source>
        <dbReference type="ARBA" id="ARBA00022777"/>
    </source>
</evidence>
<comment type="caution">
    <text evidence="11">Lacks conserved residue(s) required for the propagation of feature annotation.</text>
</comment>
<comment type="similarity">
    <text evidence="3 11">Belongs to the UMP kinase family.</text>
</comment>
<evidence type="ECO:0000313" key="13">
    <source>
        <dbReference type="EMBL" id="WPX96254.1"/>
    </source>
</evidence>
<comment type="function">
    <text evidence="11">Catalyzes the reversible phosphorylation of UMP to UDP.</text>
</comment>
<gene>
    <name evidence="11" type="primary">pyrH</name>
    <name evidence="13" type="ORF">Bandiella_00363</name>
</gene>
<feature type="binding site" evidence="11">
    <location>
        <position position="72"/>
    </location>
    <ligand>
        <name>UMP</name>
        <dbReference type="ChEBI" id="CHEBI:57865"/>
    </ligand>
</feature>
<dbReference type="EMBL" id="CP110820">
    <property type="protein sequence ID" value="WPX96254.1"/>
    <property type="molecule type" value="Genomic_DNA"/>
</dbReference>
<comment type="activity regulation">
    <text evidence="11">Inhibited by UTP.</text>
</comment>
<evidence type="ECO:0000256" key="9">
    <source>
        <dbReference type="ARBA" id="ARBA00022975"/>
    </source>
</evidence>
<evidence type="ECO:0000256" key="2">
    <source>
        <dbReference type="ARBA" id="ARBA00004791"/>
    </source>
</evidence>
<comment type="subcellular location">
    <subcellularLocation>
        <location evidence="1 11">Cytoplasm</location>
    </subcellularLocation>
</comment>
<evidence type="ECO:0000256" key="6">
    <source>
        <dbReference type="ARBA" id="ARBA00022741"/>
    </source>
</evidence>
<feature type="binding site" evidence="11">
    <location>
        <position position="160"/>
    </location>
    <ligand>
        <name>ATP</name>
        <dbReference type="ChEBI" id="CHEBI:30616"/>
    </ligand>
</feature>
<keyword evidence="5 11" id="KW-0808">Transferase</keyword>
<keyword evidence="8 11" id="KW-0067">ATP-binding</keyword>
<feature type="domain" description="Aspartate/glutamate/uridylate kinase" evidence="12">
    <location>
        <begin position="5"/>
        <end position="214"/>
    </location>
</feature>
<dbReference type="NCBIfam" id="TIGR02075">
    <property type="entry name" value="pyrH_bact"/>
    <property type="match status" value="1"/>
</dbReference>
<dbReference type="InterPro" id="IPR001048">
    <property type="entry name" value="Asp/Glu/Uridylate_kinase"/>
</dbReference>
<dbReference type="InterPro" id="IPR015963">
    <property type="entry name" value="Uridylate_kinase_bac"/>
</dbReference>
<keyword evidence="14" id="KW-1185">Reference proteome</keyword>
<comment type="subunit">
    <text evidence="11">Homohexamer.</text>
</comment>
<reference evidence="13 14" key="1">
    <citation type="submission" date="2022-11" db="EMBL/GenBank/DDBJ databases">
        <title>Host association and intracellularity evolved multiple times independently in the Rickettsiales.</title>
        <authorList>
            <person name="Castelli M."/>
            <person name="Nardi T."/>
            <person name="Gammuto L."/>
            <person name="Bellinzona G."/>
            <person name="Sabaneyeva E."/>
            <person name="Potekhin A."/>
            <person name="Serra V."/>
            <person name="Petroni G."/>
            <person name="Sassera D."/>
        </authorList>
    </citation>
    <scope>NUCLEOTIDE SEQUENCE [LARGE SCALE GENOMIC DNA]</scope>
    <source>
        <strain evidence="13 14">NDG2</strain>
    </source>
</reference>
<accession>A0ABZ0UMT1</accession>
<feature type="binding site" evidence="11">
    <location>
        <position position="53"/>
    </location>
    <ligand>
        <name>ATP</name>
        <dbReference type="ChEBI" id="CHEBI:30616"/>
    </ligand>
</feature>
<keyword evidence="4 11" id="KW-0963">Cytoplasm</keyword>
<comment type="pathway">
    <text evidence="2 11">Pyrimidine metabolism; CTP biosynthesis via de novo pathway; UDP from UMP (UMPK route): step 1/1.</text>
</comment>
<dbReference type="PANTHER" id="PTHR42833:SF4">
    <property type="entry name" value="URIDYLATE KINASE PUMPKIN, CHLOROPLASTIC"/>
    <property type="match status" value="1"/>
</dbReference>
<evidence type="ECO:0000256" key="11">
    <source>
        <dbReference type="HAMAP-Rule" id="MF_01220"/>
    </source>
</evidence>
<sequence length="235" mass="25950">MKKSNRILLKISGEALMGQEKFGHDNSTIDQICEDIKEVYDLGYEVCLVVGGGNICRGAAVAEVGIERATADYMGMLATVINAIALQSKLESKGLYTRVISAIPIVTIVEQYIRRKAIRHLEKKRVVIFASGTGNPFFTTDTCAVLRAIEMDCSFVLKGTLVDGVYSEDPKHNPNALKYEELSYNDVIKHNLAVMDTTAITLARDNHVSIKIFNINKKGEFAKVLKNTGDFTTIK</sequence>
<protein>
    <recommendedName>
        <fullName evidence="11">Uridylate kinase</fullName>
        <shortName evidence="11">UK</shortName>
        <ecNumber evidence="11">2.7.4.22</ecNumber>
    </recommendedName>
    <alternativeName>
        <fullName evidence="11">Uridine monophosphate kinase</fullName>
        <shortName evidence="11">UMP kinase</shortName>
        <shortName evidence="11">UMPK</shortName>
    </alternativeName>
</protein>
<feature type="binding site" evidence="11">
    <location>
        <begin position="10"/>
        <end position="13"/>
    </location>
    <ligand>
        <name>ATP</name>
        <dbReference type="ChEBI" id="CHEBI:30616"/>
    </ligand>
</feature>
<dbReference type="Pfam" id="PF00696">
    <property type="entry name" value="AA_kinase"/>
    <property type="match status" value="1"/>
</dbReference>
<evidence type="ECO:0000256" key="1">
    <source>
        <dbReference type="ARBA" id="ARBA00004496"/>
    </source>
</evidence>
<dbReference type="Proteomes" id="UP001327219">
    <property type="component" value="Chromosome"/>
</dbReference>
<dbReference type="PIRSF" id="PIRSF005650">
    <property type="entry name" value="Uridylate_kin"/>
    <property type="match status" value="1"/>
</dbReference>
<evidence type="ECO:0000313" key="14">
    <source>
        <dbReference type="Proteomes" id="UP001327219"/>
    </source>
</evidence>
<dbReference type="HAMAP" id="MF_01220_B">
    <property type="entry name" value="PyrH_B"/>
    <property type="match status" value="1"/>
</dbReference>
<feature type="binding site" evidence="11">
    <location>
        <begin position="133"/>
        <end position="140"/>
    </location>
    <ligand>
        <name>UMP</name>
        <dbReference type="ChEBI" id="CHEBI:57865"/>
    </ligand>
</feature>
<dbReference type="InterPro" id="IPR011817">
    <property type="entry name" value="Uridylate_kinase"/>
</dbReference>
<keyword evidence="6 11" id="KW-0547">Nucleotide-binding</keyword>
<evidence type="ECO:0000259" key="12">
    <source>
        <dbReference type="Pfam" id="PF00696"/>
    </source>
</evidence>
<comment type="catalytic activity">
    <reaction evidence="10 11">
        <text>UMP + ATP = UDP + ADP</text>
        <dbReference type="Rhea" id="RHEA:24400"/>
        <dbReference type="ChEBI" id="CHEBI:30616"/>
        <dbReference type="ChEBI" id="CHEBI:57865"/>
        <dbReference type="ChEBI" id="CHEBI:58223"/>
        <dbReference type="ChEBI" id="CHEBI:456216"/>
        <dbReference type="EC" id="2.7.4.22"/>
    </reaction>
</comment>
<dbReference type="CDD" id="cd04254">
    <property type="entry name" value="AAK_UMPK-PyrH-Ec"/>
    <property type="match status" value="1"/>
</dbReference>
<evidence type="ECO:0000256" key="4">
    <source>
        <dbReference type="ARBA" id="ARBA00022490"/>
    </source>
</evidence>
<dbReference type="EC" id="2.7.4.22" evidence="11"/>
<evidence type="ECO:0000256" key="8">
    <source>
        <dbReference type="ARBA" id="ARBA00022840"/>
    </source>
</evidence>
<dbReference type="SUPFAM" id="SSF53633">
    <property type="entry name" value="Carbamate kinase-like"/>
    <property type="match status" value="1"/>
</dbReference>
<feature type="binding site" evidence="11">
    <location>
        <position position="169"/>
    </location>
    <ligand>
        <name>ATP</name>
        <dbReference type="ChEBI" id="CHEBI:30616"/>
    </ligand>
</feature>
<dbReference type="InterPro" id="IPR036393">
    <property type="entry name" value="AceGlu_kinase-like_sf"/>
</dbReference>
<dbReference type="GO" id="GO:0016301">
    <property type="term" value="F:kinase activity"/>
    <property type="evidence" value="ECO:0007669"/>
    <property type="project" value="UniProtKB-KW"/>
</dbReference>
<evidence type="ECO:0000256" key="10">
    <source>
        <dbReference type="ARBA" id="ARBA00047767"/>
    </source>
</evidence>
<evidence type="ECO:0000256" key="5">
    <source>
        <dbReference type="ARBA" id="ARBA00022679"/>
    </source>
</evidence>
<name>A0ABZ0UMT1_9RICK</name>
<keyword evidence="9 11" id="KW-0665">Pyrimidine biosynthesis</keyword>
<dbReference type="PANTHER" id="PTHR42833">
    <property type="entry name" value="URIDYLATE KINASE"/>
    <property type="match status" value="1"/>
</dbReference>
<feature type="binding site" evidence="11">
    <location>
        <position position="57"/>
    </location>
    <ligand>
        <name>ATP</name>
        <dbReference type="ChEBI" id="CHEBI:30616"/>
    </ligand>
</feature>
<keyword evidence="7 11" id="KW-0418">Kinase</keyword>
<proteinExistence type="inferred from homology"/>
<feature type="binding site" evidence="11">
    <location>
        <position position="166"/>
    </location>
    <ligand>
        <name>ATP</name>
        <dbReference type="ChEBI" id="CHEBI:30616"/>
    </ligand>
</feature>
<feature type="binding site" evidence="11">
    <location>
        <position position="52"/>
    </location>
    <ligand>
        <name>UMP</name>
        <dbReference type="ChEBI" id="CHEBI:57865"/>
    </ligand>
</feature>